<evidence type="ECO:0000313" key="8">
    <source>
        <dbReference type="Proteomes" id="UP000037784"/>
    </source>
</evidence>
<evidence type="ECO:0000259" key="5">
    <source>
        <dbReference type="Pfam" id="PF13193"/>
    </source>
</evidence>
<dbReference type="FunFam" id="3.30.300.30:FF:000007">
    <property type="entry name" value="4-coumarate--CoA ligase 2"/>
    <property type="match status" value="1"/>
</dbReference>
<dbReference type="PANTHER" id="PTHR24096:SF422">
    <property type="entry name" value="BCDNA.GH02901"/>
    <property type="match status" value="1"/>
</dbReference>
<dbReference type="PATRIC" id="fig|872965.6.peg.1613"/>
<feature type="domain" description="AMP-dependent synthetase/ligase" evidence="4">
    <location>
        <begin position="23"/>
        <end position="382"/>
    </location>
</feature>
<dbReference type="Proteomes" id="UP000037784">
    <property type="component" value="Unassembled WGS sequence"/>
</dbReference>
<evidence type="ECO:0000256" key="1">
    <source>
        <dbReference type="ARBA" id="ARBA00006432"/>
    </source>
</evidence>
<comment type="caution">
    <text evidence="6">The sequence shown here is derived from an EMBL/GenBank/DDBJ whole genome shotgun (WGS) entry which is preliminary data.</text>
</comment>
<evidence type="ECO:0000256" key="2">
    <source>
        <dbReference type="ARBA" id="ARBA00022741"/>
    </source>
</evidence>
<dbReference type="STRING" id="872965.SE16_07865"/>
<feature type="domain" description="AMP-binding enzyme C-terminal" evidence="5">
    <location>
        <begin position="433"/>
        <end position="506"/>
    </location>
</feature>
<dbReference type="InterPro" id="IPR000873">
    <property type="entry name" value="AMP-dep_synth/lig_dom"/>
</dbReference>
<keyword evidence="2" id="KW-0547">Nucleotide-binding</keyword>
<dbReference type="CDD" id="cd05904">
    <property type="entry name" value="4CL"/>
    <property type="match status" value="1"/>
</dbReference>
<proteinExistence type="inferred from homology"/>
<name>A0A0M8KAT7_9CHLR</name>
<evidence type="ECO:0000313" key="9">
    <source>
        <dbReference type="Proteomes" id="UP000050502"/>
    </source>
</evidence>
<dbReference type="AlphaFoldDB" id="A0A0M8KAT7"/>
<dbReference type="EMBL" id="BBZA01000238">
    <property type="protein sequence ID" value="GAP64242.1"/>
    <property type="molecule type" value="Genomic_DNA"/>
</dbReference>
<dbReference type="OrthoDB" id="9781737at2"/>
<dbReference type="SUPFAM" id="SSF56801">
    <property type="entry name" value="Acetyl-CoA synthetase-like"/>
    <property type="match status" value="1"/>
</dbReference>
<dbReference type="RefSeq" id="WP_054493961.1">
    <property type="nucleotide sequence ID" value="NZ_BBZA01000238.1"/>
</dbReference>
<dbReference type="GO" id="GO:0005524">
    <property type="term" value="F:ATP binding"/>
    <property type="evidence" value="ECO:0007669"/>
    <property type="project" value="UniProtKB-KW"/>
</dbReference>
<reference evidence="8" key="3">
    <citation type="submission" date="2015-08" db="EMBL/GenBank/DDBJ databases">
        <title>Draft Genome Sequence of a Heterotrophic Facultative Anaerobic Bacterium Ardenticatena maritima Strain 110S.</title>
        <authorList>
            <person name="Kawaichi S."/>
            <person name="Yoshida T."/>
            <person name="Sako Y."/>
            <person name="Nakamura R."/>
        </authorList>
    </citation>
    <scope>NUCLEOTIDE SEQUENCE [LARGE SCALE GENOMIC DNA]</scope>
    <source>
        <strain evidence="8">110S</strain>
    </source>
</reference>
<gene>
    <name evidence="6" type="ORF">ARMA_2665</name>
    <name evidence="7" type="ORF">SE16_07865</name>
</gene>
<evidence type="ECO:0000313" key="7">
    <source>
        <dbReference type="EMBL" id="KPL88640.1"/>
    </source>
</evidence>
<dbReference type="Gene3D" id="3.30.300.30">
    <property type="match status" value="1"/>
</dbReference>
<dbReference type="InterPro" id="IPR020845">
    <property type="entry name" value="AMP-binding_CS"/>
</dbReference>
<dbReference type="Pfam" id="PF13193">
    <property type="entry name" value="AMP-binding_C"/>
    <property type="match status" value="1"/>
</dbReference>
<organism evidence="6 8">
    <name type="scientific">Ardenticatena maritima</name>
    <dbReference type="NCBI Taxonomy" id="872965"/>
    <lineage>
        <taxon>Bacteria</taxon>
        <taxon>Bacillati</taxon>
        <taxon>Chloroflexota</taxon>
        <taxon>Ardenticatenia</taxon>
        <taxon>Ardenticatenales</taxon>
        <taxon>Ardenticatenaceae</taxon>
        <taxon>Ardenticatena</taxon>
    </lineage>
</organism>
<dbReference type="InterPro" id="IPR042099">
    <property type="entry name" value="ANL_N_sf"/>
</dbReference>
<evidence type="ECO:0000313" key="6">
    <source>
        <dbReference type="EMBL" id="GAP64242.1"/>
    </source>
</evidence>
<dbReference type="Proteomes" id="UP000050502">
    <property type="component" value="Unassembled WGS sequence"/>
</dbReference>
<dbReference type="GO" id="GO:0016405">
    <property type="term" value="F:CoA-ligase activity"/>
    <property type="evidence" value="ECO:0007669"/>
    <property type="project" value="TreeGrafter"/>
</dbReference>
<sequence length="522" mass="57054">MIYRSPYPDVQIPEMPLTPFVLRKAQELATKPALIDGPTGRTLTYGQLAGAIRLVASSLHKRGFGKGDVFAIYSPNLPEYAIAFHAVASLGGIVTTANPLYTAAELAHQLKDANAKYLLTIPLFLENAKEAAAEAGIEEIFVFGEAEGATPFASLLQGDGVVPEVEINPREDVVALPYSSGTTGLPKGVMLTHYNLVSNICQTEGIEVIRDTDVLVGVLPFYHIYGMMVILNASLYHGATVVTMPRFDLEMFLELIQKYKISRMHLVPPILLALAKHPMVDKYDLSSVRMIISGAAPLGEELATAVRERLGCLVKQGYGMTETSPVTHVNPDDPDKIKVASVGPLVPNTEARIVDPATGQDLGPNERGELWVRGPQVMKGYLNRPDATTQTIDSEGWLHTGDVAYVDEDGYFYVVDRVKELIKYKGYQVAPAELEAVLLSHPAVADAAVIPVPDEEAGEIPKAFIVKKADVTAEEIMAYVAKHVAPYKKVREVEFVESIPKSPSGKILRRVLVEQERMKREQ</sequence>
<dbReference type="Gene3D" id="3.40.50.12780">
    <property type="entry name" value="N-terminal domain of ligase-like"/>
    <property type="match status" value="1"/>
</dbReference>
<keyword evidence="3" id="KW-0067">ATP-binding</keyword>
<comment type="similarity">
    <text evidence="1">Belongs to the ATP-dependent AMP-binding enzyme family.</text>
</comment>
<evidence type="ECO:0000259" key="4">
    <source>
        <dbReference type="Pfam" id="PF00501"/>
    </source>
</evidence>
<protein>
    <submittedName>
        <fullName evidence="7">AMP-dependent synthetase</fullName>
    </submittedName>
</protein>
<dbReference type="FunFam" id="3.40.50.12780:FF:000003">
    <property type="entry name" value="Long-chain-fatty-acid--CoA ligase FadD"/>
    <property type="match status" value="1"/>
</dbReference>
<evidence type="ECO:0000256" key="3">
    <source>
        <dbReference type="ARBA" id="ARBA00022840"/>
    </source>
</evidence>
<dbReference type="InterPro" id="IPR045851">
    <property type="entry name" value="AMP-bd_C_sf"/>
</dbReference>
<accession>A0A0M8KAT7</accession>
<reference evidence="6" key="1">
    <citation type="journal article" date="2015" name="Genome Announc.">
        <title>Draft Genome Sequence of a Heterotrophic Facultative Anaerobic Thermophilic Bacterium, Ardenticatena maritima Strain 110ST.</title>
        <authorList>
            <person name="Kawaichi S."/>
            <person name="Yoshida T."/>
            <person name="Sako Y."/>
            <person name="Nakamura R."/>
        </authorList>
    </citation>
    <scope>NUCLEOTIDE SEQUENCE [LARGE SCALE GENOMIC DNA]</scope>
    <source>
        <strain evidence="6">110S</strain>
    </source>
</reference>
<dbReference type="EMBL" id="LGKN01000004">
    <property type="protein sequence ID" value="KPL88640.1"/>
    <property type="molecule type" value="Genomic_DNA"/>
</dbReference>
<dbReference type="Pfam" id="PF00501">
    <property type="entry name" value="AMP-binding"/>
    <property type="match status" value="1"/>
</dbReference>
<dbReference type="PROSITE" id="PS00455">
    <property type="entry name" value="AMP_BINDING"/>
    <property type="match status" value="1"/>
</dbReference>
<dbReference type="PANTHER" id="PTHR24096">
    <property type="entry name" value="LONG-CHAIN-FATTY-ACID--COA LIGASE"/>
    <property type="match status" value="1"/>
</dbReference>
<reference evidence="7 9" key="2">
    <citation type="submission" date="2015-07" db="EMBL/GenBank/DDBJ databases">
        <title>Whole genome sequence of Ardenticatena maritima DSM 23922.</title>
        <authorList>
            <person name="Hemp J."/>
            <person name="Ward L.M."/>
            <person name="Pace L.A."/>
            <person name="Fischer W.W."/>
        </authorList>
    </citation>
    <scope>NUCLEOTIDE SEQUENCE [LARGE SCALE GENOMIC DNA]</scope>
    <source>
        <strain evidence="7 9">110S</strain>
    </source>
</reference>
<dbReference type="InterPro" id="IPR025110">
    <property type="entry name" value="AMP-bd_C"/>
</dbReference>
<keyword evidence="8" id="KW-1185">Reference proteome</keyword>